<evidence type="ECO:0000313" key="3">
    <source>
        <dbReference type="Proteomes" id="UP000077275"/>
    </source>
</evidence>
<dbReference type="Proteomes" id="UP000077275">
    <property type="component" value="Unassembled WGS sequence"/>
</dbReference>
<dbReference type="STRING" id="47311.MBCUT_06860"/>
<dbReference type="PATRIC" id="fig|47311.3.peg.765"/>
<evidence type="ECO:0000313" key="2">
    <source>
        <dbReference type="EMBL" id="KZX16648.1"/>
    </source>
</evidence>
<dbReference type="EMBL" id="LWMW01000088">
    <property type="protein sequence ID" value="KZX16648.1"/>
    <property type="molecule type" value="Genomic_DNA"/>
</dbReference>
<gene>
    <name evidence="2" type="ORF">MBCUT_06860</name>
</gene>
<dbReference type="AlphaFoldDB" id="A0A166EH18"/>
<keyword evidence="3" id="KW-1185">Reference proteome</keyword>
<accession>A0A166EH18</accession>
<organism evidence="2 3">
    <name type="scientific">Methanobrevibacter cuticularis</name>
    <dbReference type="NCBI Taxonomy" id="47311"/>
    <lineage>
        <taxon>Archaea</taxon>
        <taxon>Methanobacteriati</taxon>
        <taxon>Methanobacteriota</taxon>
        <taxon>Methanomada group</taxon>
        <taxon>Methanobacteria</taxon>
        <taxon>Methanobacteriales</taxon>
        <taxon>Methanobacteriaceae</taxon>
        <taxon>Methanobrevibacter</taxon>
    </lineage>
</organism>
<feature type="compositionally biased region" description="Polar residues" evidence="1">
    <location>
        <begin position="121"/>
        <end position="130"/>
    </location>
</feature>
<sequence length="130" mass="14364">MALVDITIIRPDGTTFRIPHLVKHETSEDEDSGVTETYDEDIPEEGSIKRGLSTSGIIVAGDGYPTETELRAMTSNVPGGYQLVAIDHQIKTKYTYGGVMRTSWKNGRDGKKRPTRDLEFSATSLETEDV</sequence>
<name>A0A166EH18_9EURY</name>
<feature type="region of interest" description="Disordered" evidence="1">
    <location>
        <begin position="105"/>
        <end position="130"/>
    </location>
</feature>
<reference evidence="2 3" key="1">
    <citation type="submission" date="2016-04" db="EMBL/GenBank/DDBJ databases">
        <title>Genome sequence of Methanobrevibacter cuticularis DSM 11139.</title>
        <authorList>
            <person name="Poehlein A."/>
            <person name="Seedorf H."/>
            <person name="Daniel R."/>
        </authorList>
    </citation>
    <scope>NUCLEOTIDE SEQUENCE [LARGE SCALE GENOMIC DNA]</scope>
    <source>
        <strain evidence="2 3">DSM 11139</strain>
    </source>
</reference>
<dbReference type="RefSeq" id="WP_067258935.1">
    <property type="nucleotide sequence ID" value="NZ_LWMW01000088.1"/>
</dbReference>
<evidence type="ECO:0000256" key="1">
    <source>
        <dbReference type="SAM" id="MobiDB-lite"/>
    </source>
</evidence>
<protein>
    <submittedName>
        <fullName evidence="2">Uncharacterized protein</fullName>
    </submittedName>
</protein>
<proteinExistence type="predicted"/>
<comment type="caution">
    <text evidence="2">The sequence shown here is derived from an EMBL/GenBank/DDBJ whole genome shotgun (WGS) entry which is preliminary data.</text>
</comment>